<gene>
    <name evidence="3" type="ORF">UFOVP1392_40</name>
    <name evidence="4" type="ORF">UFOVP1569_39</name>
    <name evidence="2" type="ORF">UFOVP952_50</name>
</gene>
<organism evidence="3">
    <name type="scientific">uncultured Caudovirales phage</name>
    <dbReference type="NCBI Taxonomy" id="2100421"/>
    <lineage>
        <taxon>Viruses</taxon>
        <taxon>Duplodnaviria</taxon>
        <taxon>Heunggongvirae</taxon>
        <taxon>Uroviricota</taxon>
        <taxon>Caudoviricetes</taxon>
        <taxon>Peduoviridae</taxon>
        <taxon>Maltschvirus</taxon>
        <taxon>Maltschvirus maltsch</taxon>
    </lineage>
</organism>
<evidence type="ECO:0000259" key="1">
    <source>
        <dbReference type="Pfam" id="PF13391"/>
    </source>
</evidence>
<evidence type="ECO:0000313" key="4">
    <source>
        <dbReference type="EMBL" id="CAB5230129.1"/>
    </source>
</evidence>
<protein>
    <submittedName>
        <fullName evidence="3">HNHc domain containing protein</fullName>
    </submittedName>
</protein>
<dbReference type="EMBL" id="LR798409">
    <property type="protein sequence ID" value="CAB5230129.1"/>
    <property type="molecule type" value="Genomic_DNA"/>
</dbReference>
<dbReference type="Pfam" id="PF13391">
    <property type="entry name" value="HNH_2"/>
    <property type="match status" value="1"/>
</dbReference>
<dbReference type="EMBL" id="LR797334">
    <property type="protein sequence ID" value="CAB4204252.1"/>
    <property type="molecule type" value="Genomic_DNA"/>
</dbReference>
<accession>A0A6J5S733</accession>
<name>A0A6J5S733_9CAUD</name>
<dbReference type="EMBL" id="LR796889">
    <property type="protein sequence ID" value="CAB4173279.1"/>
    <property type="molecule type" value="Genomic_DNA"/>
</dbReference>
<proteinExistence type="predicted"/>
<reference evidence="3" key="1">
    <citation type="submission" date="2020-05" db="EMBL/GenBank/DDBJ databases">
        <authorList>
            <person name="Chiriac C."/>
            <person name="Salcher M."/>
            <person name="Ghai R."/>
            <person name="Kavagutti S V."/>
        </authorList>
    </citation>
    <scope>NUCLEOTIDE SEQUENCE</scope>
</reference>
<sequence>MTDAGRCRVCRTSNPPIDAAHVIPRSLAPNGGEHADAIVELCRECHNKFDSHQLDLGPYLSLAEQLSAVAVSGGIEAARRQISGRRDV</sequence>
<evidence type="ECO:0000313" key="2">
    <source>
        <dbReference type="EMBL" id="CAB4173279.1"/>
    </source>
</evidence>
<dbReference type="InterPro" id="IPR003615">
    <property type="entry name" value="HNH_nuc"/>
</dbReference>
<evidence type="ECO:0000313" key="3">
    <source>
        <dbReference type="EMBL" id="CAB4204252.1"/>
    </source>
</evidence>
<feature type="domain" description="HNH nuclease" evidence="1">
    <location>
        <begin position="7"/>
        <end position="54"/>
    </location>
</feature>